<gene>
    <name evidence="8" type="ORF">METZ01_LOCUS44329</name>
</gene>
<dbReference type="PROSITE" id="PS51273">
    <property type="entry name" value="GATASE_TYPE_1"/>
    <property type="match status" value="1"/>
</dbReference>
<keyword evidence="3" id="KW-0547">Nucleotide-binding</keyword>
<dbReference type="NCBIfam" id="TIGR01737">
    <property type="entry name" value="FGAM_synth_I"/>
    <property type="match status" value="1"/>
</dbReference>
<dbReference type="Pfam" id="PF13507">
    <property type="entry name" value="GATase_5"/>
    <property type="match status" value="1"/>
</dbReference>
<reference evidence="8" key="1">
    <citation type="submission" date="2018-05" db="EMBL/GenBank/DDBJ databases">
        <authorList>
            <person name="Lanie J.A."/>
            <person name="Ng W.-L."/>
            <person name="Kazmierczak K.M."/>
            <person name="Andrzejewski T.M."/>
            <person name="Davidsen T.M."/>
            <person name="Wayne K.J."/>
            <person name="Tettelin H."/>
            <person name="Glass J.I."/>
            <person name="Rusch D."/>
            <person name="Podicherti R."/>
            <person name="Tsui H.-C.T."/>
            <person name="Winkler M.E."/>
        </authorList>
    </citation>
    <scope>NUCLEOTIDE SEQUENCE</scope>
</reference>
<keyword evidence="6" id="KW-0067">ATP-binding</keyword>
<keyword evidence="7" id="KW-0315">Glutamine amidotransferase</keyword>
<dbReference type="GO" id="GO:0005524">
    <property type="term" value="F:ATP binding"/>
    <property type="evidence" value="ECO:0007669"/>
    <property type="project" value="UniProtKB-KW"/>
</dbReference>
<dbReference type="GO" id="GO:0016787">
    <property type="term" value="F:hydrolase activity"/>
    <property type="evidence" value="ECO:0007669"/>
    <property type="project" value="UniProtKB-KW"/>
</dbReference>
<evidence type="ECO:0000256" key="7">
    <source>
        <dbReference type="ARBA" id="ARBA00022962"/>
    </source>
</evidence>
<proteinExistence type="predicted"/>
<dbReference type="PANTHER" id="PTHR47552">
    <property type="entry name" value="PHOSPHORIBOSYLFORMYLGLYCINAMIDINE SYNTHASE SUBUNIT PURQ"/>
    <property type="match status" value="1"/>
</dbReference>
<dbReference type="InterPro" id="IPR010075">
    <property type="entry name" value="PRibForGlyAmidine_synth_PurQ"/>
</dbReference>
<dbReference type="AlphaFoldDB" id="A0A381RI38"/>
<evidence type="ECO:0000256" key="6">
    <source>
        <dbReference type="ARBA" id="ARBA00022840"/>
    </source>
</evidence>
<keyword evidence="5" id="KW-0378">Hydrolase</keyword>
<evidence type="ECO:0000256" key="3">
    <source>
        <dbReference type="ARBA" id="ARBA00022741"/>
    </source>
</evidence>
<dbReference type="SUPFAM" id="SSF52317">
    <property type="entry name" value="Class I glutamine amidotransferase-like"/>
    <property type="match status" value="1"/>
</dbReference>
<dbReference type="SMART" id="SM01211">
    <property type="entry name" value="GATase_5"/>
    <property type="match status" value="1"/>
</dbReference>
<evidence type="ECO:0000256" key="2">
    <source>
        <dbReference type="ARBA" id="ARBA00022598"/>
    </source>
</evidence>
<evidence type="ECO:0000256" key="1">
    <source>
        <dbReference type="ARBA" id="ARBA00022490"/>
    </source>
</evidence>
<protein>
    <submittedName>
        <fullName evidence="8">Uncharacterized protein</fullName>
    </submittedName>
</protein>
<accession>A0A381RI38</accession>
<dbReference type="EMBL" id="UINC01001978">
    <property type="protein sequence ID" value="SUZ91475.1"/>
    <property type="molecule type" value="Genomic_DNA"/>
</dbReference>
<dbReference type="InterPro" id="IPR029062">
    <property type="entry name" value="Class_I_gatase-like"/>
</dbReference>
<keyword evidence="2" id="KW-0436">Ligase</keyword>
<sequence>MAINIGVIQFPGSNTERETGLAIKRSSMRPVEVLWNATSEKVKRCDGYIITGGFSFEDRSRAGVVASLDPIMGILKEEAEKGKPIFGICNGAQILVESGLVPGTEKNQTSIALTDNKRIQNDHVVGTGYYNTWADLKISVPPESTAFTRHLNSGEIIHIPFAHAEGRFIIPDKLLNELINNNQTVFRYCDNSGEISSQFPINPNGSDYNLAAVSNSEGNVLAMMPHPERTKLGDKLFSSMREFIQQGTPTNNNKISYVPEKNTIDYYTPNDRASEWVIDMVITDNEAATVQNALLRMGLDVIVTRQQHWEITTSGDPKNSLKKIEETGELFNSNKEYISEINTKKNSTSFLVRQKEDVHSQAKFESIRERFSINELVKLKRGVIWNICIKSTNFESVLNSIIDTNILFNPLSHECFRIS</sequence>
<dbReference type="PANTHER" id="PTHR47552:SF1">
    <property type="entry name" value="PHOSPHORIBOSYLFORMYLGLYCINAMIDINE SYNTHASE SUBUNIT PURQ"/>
    <property type="match status" value="1"/>
</dbReference>
<dbReference type="GO" id="GO:0006189">
    <property type="term" value="P:'de novo' IMP biosynthetic process"/>
    <property type="evidence" value="ECO:0007669"/>
    <property type="project" value="InterPro"/>
</dbReference>
<dbReference type="GO" id="GO:0004642">
    <property type="term" value="F:phosphoribosylformylglycinamidine synthase activity"/>
    <property type="evidence" value="ECO:0007669"/>
    <property type="project" value="InterPro"/>
</dbReference>
<keyword evidence="1" id="KW-0963">Cytoplasm</keyword>
<keyword evidence="4" id="KW-0658">Purine biosynthesis</keyword>
<organism evidence="8">
    <name type="scientific">marine metagenome</name>
    <dbReference type="NCBI Taxonomy" id="408172"/>
    <lineage>
        <taxon>unclassified sequences</taxon>
        <taxon>metagenomes</taxon>
        <taxon>ecological metagenomes</taxon>
    </lineage>
</organism>
<evidence type="ECO:0000256" key="5">
    <source>
        <dbReference type="ARBA" id="ARBA00022801"/>
    </source>
</evidence>
<name>A0A381RI38_9ZZZZ</name>
<dbReference type="Gene3D" id="3.40.50.880">
    <property type="match status" value="1"/>
</dbReference>
<evidence type="ECO:0000256" key="4">
    <source>
        <dbReference type="ARBA" id="ARBA00022755"/>
    </source>
</evidence>
<evidence type="ECO:0000313" key="8">
    <source>
        <dbReference type="EMBL" id="SUZ91475.1"/>
    </source>
</evidence>